<organism evidence="7 8">
    <name type="scientific">Roseovarius bejariae</name>
    <dbReference type="NCBI Taxonomy" id="2576383"/>
    <lineage>
        <taxon>Bacteria</taxon>
        <taxon>Pseudomonadati</taxon>
        <taxon>Pseudomonadota</taxon>
        <taxon>Alphaproteobacteria</taxon>
        <taxon>Rhodobacterales</taxon>
        <taxon>Roseobacteraceae</taxon>
        <taxon>Roseovarius</taxon>
    </lineage>
</organism>
<evidence type="ECO:0000256" key="1">
    <source>
        <dbReference type="ARBA" id="ARBA00004651"/>
    </source>
</evidence>
<keyword evidence="8" id="KW-1185">Reference proteome</keyword>
<dbReference type="OrthoDB" id="9808637at2"/>
<keyword evidence="2" id="KW-1003">Cell membrane</keyword>
<comment type="subcellular location">
    <subcellularLocation>
        <location evidence="1">Cell membrane</location>
        <topology evidence="1">Multi-pass membrane protein</topology>
    </subcellularLocation>
</comment>
<dbReference type="PANTHER" id="PTHR36570:SF3">
    <property type="entry name" value="DISULFIDE BOND FORMATION PROTEIN B"/>
    <property type="match status" value="1"/>
</dbReference>
<dbReference type="InterPro" id="IPR050183">
    <property type="entry name" value="DsbB"/>
</dbReference>
<dbReference type="SUPFAM" id="SSF158442">
    <property type="entry name" value="DsbB-like"/>
    <property type="match status" value="1"/>
</dbReference>
<feature type="transmembrane region" description="Helical" evidence="6">
    <location>
        <begin position="47"/>
        <end position="80"/>
    </location>
</feature>
<evidence type="ECO:0000256" key="3">
    <source>
        <dbReference type="ARBA" id="ARBA00022692"/>
    </source>
</evidence>
<evidence type="ECO:0000313" key="7">
    <source>
        <dbReference type="EMBL" id="MRU14013.1"/>
    </source>
</evidence>
<dbReference type="GO" id="GO:0006457">
    <property type="term" value="P:protein folding"/>
    <property type="evidence" value="ECO:0007669"/>
    <property type="project" value="InterPro"/>
</dbReference>
<dbReference type="InterPro" id="IPR003752">
    <property type="entry name" value="DiS_bond_form_DsbB/BdbC"/>
</dbReference>
<dbReference type="Proteomes" id="UP000564704">
    <property type="component" value="Unassembled WGS sequence"/>
</dbReference>
<dbReference type="InterPro" id="IPR023380">
    <property type="entry name" value="DsbB-like_sf"/>
</dbReference>
<dbReference type="EMBL" id="SZWE01000001">
    <property type="protein sequence ID" value="MRU14013.1"/>
    <property type="molecule type" value="Genomic_DNA"/>
</dbReference>
<dbReference type="AlphaFoldDB" id="A0A844CWL0"/>
<comment type="caution">
    <text evidence="7">The sequence shown here is derived from an EMBL/GenBank/DDBJ whole genome shotgun (WGS) entry which is preliminary data.</text>
</comment>
<reference evidence="7 8" key="1">
    <citation type="submission" date="2019-05" db="EMBL/GenBank/DDBJ databases">
        <title>Roseovarius bejariae sp. nov., a moderately halophylic bacterium isolated from a saline soil in Rambla Salada (Murcia).</title>
        <authorList>
            <person name="Castro D.J."/>
            <person name="Gomez-Altuve A."/>
            <person name="Reina J.C."/>
            <person name="Rodriguez M."/>
            <person name="Sampedro I."/>
            <person name="Llamas I."/>
            <person name="Martinez-Checa F."/>
        </authorList>
    </citation>
    <scope>NUCLEOTIDE SEQUENCE [LARGE SCALE GENOMIC DNA]</scope>
    <source>
        <strain evidence="7 8">A21</strain>
    </source>
</reference>
<evidence type="ECO:0000256" key="6">
    <source>
        <dbReference type="SAM" id="Phobius"/>
    </source>
</evidence>
<dbReference type="PIRSF" id="PIRSF033913">
    <property type="entry name" value="S-S_format_DsbB"/>
    <property type="match status" value="1"/>
</dbReference>
<evidence type="ECO:0000256" key="2">
    <source>
        <dbReference type="ARBA" id="ARBA00022475"/>
    </source>
</evidence>
<keyword evidence="3 6" id="KW-0812">Transmembrane</keyword>
<evidence type="ECO:0000256" key="5">
    <source>
        <dbReference type="ARBA" id="ARBA00023136"/>
    </source>
</evidence>
<dbReference type="PANTHER" id="PTHR36570">
    <property type="entry name" value="DISULFIDE BOND FORMATION PROTEIN B"/>
    <property type="match status" value="1"/>
</dbReference>
<sequence>MTLTYRTLILLAAGGSLALMLGAWGFQYIGEMPPCKLCYWQRYPHYAAMGLGVLALLLGGALVALLGALAALTTAGIAAYHTGVERGWWEGPSSCTSSGTSGLSTDDLFDQIMAAPLIRCDEVPWEMFGLSMASWNMLASLALVVIWIMAARRA</sequence>
<feature type="transmembrane region" description="Helical" evidence="6">
    <location>
        <begin position="6"/>
        <end position="26"/>
    </location>
</feature>
<dbReference type="InterPro" id="IPR024199">
    <property type="entry name" value="Uncharacterised_DsbB"/>
</dbReference>
<dbReference type="GO" id="GO:0015035">
    <property type="term" value="F:protein-disulfide reductase activity"/>
    <property type="evidence" value="ECO:0007669"/>
    <property type="project" value="InterPro"/>
</dbReference>
<dbReference type="Gene3D" id="1.20.1550.10">
    <property type="entry name" value="DsbB-like"/>
    <property type="match status" value="1"/>
</dbReference>
<feature type="transmembrane region" description="Helical" evidence="6">
    <location>
        <begin position="133"/>
        <end position="151"/>
    </location>
</feature>
<dbReference type="RefSeq" id="WP_154148333.1">
    <property type="nucleotide sequence ID" value="NZ_SZWE01000001.1"/>
</dbReference>
<name>A0A844CWL0_9RHOB</name>
<dbReference type="Pfam" id="PF02600">
    <property type="entry name" value="DsbB"/>
    <property type="match status" value="1"/>
</dbReference>
<evidence type="ECO:0000313" key="8">
    <source>
        <dbReference type="Proteomes" id="UP000564704"/>
    </source>
</evidence>
<accession>A0A844CWL0</accession>
<evidence type="ECO:0000256" key="4">
    <source>
        <dbReference type="ARBA" id="ARBA00022989"/>
    </source>
</evidence>
<gene>
    <name evidence="7" type="ORF">FDP25_01065</name>
</gene>
<keyword evidence="5 6" id="KW-0472">Membrane</keyword>
<protein>
    <submittedName>
        <fullName evidence="7">Disulfide bond formation protein B</fullName>
    </submittedName>
</protein>
<dbReference type="GO" id="GO:0005886">
    <property type="term" value="C:plasma membrane"/>
    <property type="evidence" value="ECO:0007669"/>
    <property type="project" value="UniProtKB-SubCell"/>
</dbReference>
<proteinExistence type="predicted"/>
<keyword evidence="4 6" id="KW-1133">Transmembrane helix</keyword>